<evidence type="ECO:0000313" key="1">
    <source>
        <dbReference type="Proteomes" id="UP000085678"/>
    </source>
</evidence>
<dbReference type="STRING" id="7574.A0A1S3I056"/>
<dbReference type="KEGG" id="lak:106159465"/>
<dbReference type="InParanoid" id="A0A1S3I056"/>
<evidence type="ECO:0000313" key="2">
    <source>
        <dbReference type="RefSeq" id="XP_013391206.1"/>
    </source>
</evidence>
<dbReference type="InterPro" id="IPR011989">
    <property type="entry name" value="ARM-like"/>
</dbReference>
<gene>
    <name evidence="2" type="primary">LOC106159465</name>
</gene>
<dbReference type="RefSeq" id="XP_013391206.1">
    <property type="nucleotide sequence ID" value="XM_013535752.1"/>
</dbReference>
<keyword evidence="1" id="KW-1185">Reference proteome</keyword>
<reference evidence="2" key="1">
    <citation type="submission" date="2025-08" db="UniProtKB">
        <authorList>
            <consortium name="RefSeq"/>
        </authorList>
    </citation>
    <scope>IDENTIFICATION</scope>
    <source>
        <tissue evidence="2">Gonads</tissue>
    </source>
</reference>
<dbReference type="SUPFAM" id="SSF48371">
    <property type="entry name" value="ARM repeat"/>
    <property type="match status" value="1"/>
</dbReference>
<dbReference type="AlphaFoldDB" id="A0A1S3I056"/>
<dbReference type="Gene3D" id="1.25.10.10">
    <property type="entry name" value="Leucine-rich Repeat Variant"/>
    <property type="match status" value="1"/>
</dbReference>
<sequence>MASSLDDFMANVVTNDTHKRLDAYNGLVGYLSEPRSSLQCENMDEFVDGLVAWMNSSNYKISGNGLEVLSLLIDRMGERFKSHTMTVLSNAVNRLGDNHDEVRNLSQSVLLKLMHINTPQSVWDRLMTGFSHKLWRVREETLICLQQTIEM</sequence>
<dbReference type="InterPro" id="IPR016024">
    <property type="entry name" value="ARM-type_fold"/>
</dbReference>
<protein>
    <submittedName>
        <fullName evidence="2">CLIP-associating protein 1-like</fullName>
    </submittedName>
</protein>
<organism evidence="1 2">
    <name type="scientific">Lingula anatina</name>
    <name type="common">Brachiopod</name>
    <name type="synonym">Lingula unguis</name>
    <dbReference type="NCBI Taxonomy" id="7574"/>
    <lineage>
        <taxon>Eukaryota</taxon>
        <taxon>Metazoa</taxon>
        <taxon>Spiralia</taxon>
        <taxon>Lophotrochozoa</taxon>
        <taxon>Brachiopoda</taxon>
        <taxon>Linguliformea</taxon>
        <taxon>Lingulata</taxon>
        <taxon>Lingulida</taxon>
        <taxon>Linguloidea</taxon>
        <taxon>Lingulidae</taxon>
        <taxon>Lingula</taxon>
    </lineage>
</organism>
<dbReference type="OrthoDB" id="46159at2759"/>
<name>A0A1S3I056_LINAN</name>
<dbReference type="GeneID" id="106159465"/>
<dbReference type="Proteomes" id="UP000085678">
    <property type="component" value="Unplaced"/>
</dbReference>
<proteinExistence type="predicted"/>
<accession>A0A1S3I056</accession>